<comment type="caution">
    <text evidence="2">The sequence shown here is derived from an EMBL/GenBank/DDBJ whole genome shotgun (WGS) entry which is preliminary data.</text>
</comment>
<name>A0A3N2ARY2_9MICO</name>
<keyword evidence="3" id="KW-1185">Reference proteome</keyword>
<evidence type="ECO:0000313" key="3">
    <source>
        <dbReference type="Proteomes" id="UP000275456"/>
    </source>
</evidence>
<evidence type="ECO:0008006" key="4">
    <source>
        <dbReference type="Google" id="ProtNLM"/>
    </source>
</evidence>
<reference evidence="2 3" key="1">
    <citation type="submission" date="2018-11" db="EMBL/GenBank/DDBJ databases">
        <title>Sequencing the genomes of 1000 actinobacteria strains.</title>
        <authorList>
            <person name="Klenk H.-P."/>
        </authorList>
    </citation>
    <scope>NUCLEOTIDE SEQUENCE [LARGE SCALE GENOMIC DNA]</scope>
    <source>
        <strain evidence="2 3">DSM 9580</strain>
    </source>
</reference>
<feature type="chain" id="PRO_5039429630" description="Pre-peptidase" evidence="1">
    <location>
        <begin position="18"/>
        <end position="249"/>
    </location>
</feature>
<dbReference type="PROSITE" id="PS51257">
    <property type="entry name" value="PROKAR_LIPOPROTEIN"/>
    <property type="match status" value="1"/>
</dbReference>
<dbReference type="EMBL" id="RKHJ01000001">
    <property type="protein sequence ID" value="ROR65803.1"/>
    <property type="molecule type" value="Genomic_DNA"/>
</dbReference>
<dbReference type="AlphaFoldDB" id="A0A3N2ARY2"/>
<proteinExistence type="predicted"/>
<gene>
    <name evidence="2" type="ORF">EDD26_1173</name>
</gene>
<dbReference type="Proteomes" id="UP000275456">
    <property type="component" value="Unassembled WGS sequence"/>
</dbReference>
<evidence type="ECO:0000313" key="2">
    <source>
        <dbReference type="EMBL" id="ROR65803.1"/>
    </source>
</evidence>
<evidence type="ECO:0000256" key="1">
    <source>
        <dbReference type="SAM" id="SignalP"/>
    </source>
</evidence>
<keyword evidence="1" id="KW-0732">Signal</keyword>
<organism evidence="2 3">
    <name type="scientific">Agrococcus jenensis</name>
    <dbReference type="NCBI Taxonomy" id="46353"/>
    <lineage>
        <taxon>Bacteria</taxon>
        <taxon>Bacillati</taxon>
        <taxon>Actinomycetota</taxon>
        <taxon>Actinomycetes</taxon>
        <taxon>Micrococcales</taxon>
        <taxon>Microbacteriaceae</taxon>
        <taxon>Agrococcus</taxon>
    </lineage>
</organism>
<accession>A0A3N2ARY2</accession>
<protein>
    <recommendedName>
        <fullName evidence="4">Pre-peptidase</fullName>
    </recommendedName>
</protein>
<sequence length="249" mass="25610">MRAAHTRRMLAATTVAAATLVGLTACFIPSPPPVPQAPNTDPVVPGTSGAADVREGFVEAGGTTEIELEVADRSAVVLGAVSTDDEDLTMRLVGDGAELENDDGSSELDAFAFEMGSRDPLIGAVLEPGSYRIQLGEYSGDRTGFQLQVLTGSTVVGVGESASLEVAPGAPALFIARVTTGQESIRAEAEFDSVLWGRSSADDSSLMDDDSGGDSNPLITLNGTVDGDLVMVAAAYDRDEGGMVLVSVE</sequence>
<feature type="signal peptide" evidence="1">
    <location>
        <begin position="1"/>
        <end position="17"/>
    </location>
</feature>